<evidence type="ECO:0000313" key="4">
    <source>
        <dbReference type="WBParaSite" id="ECPE_0001752501-mRNA-1"/>
    </source>
</evidence>
<proteinExistence type="predicted"/>
<organism evidence="4">
    <name type="scientific">Echinostoma caproni</name>
    <dbReference type="NCBI Taxonomy" id="27848"/>
    <lineage>
        <taxon>Eukaryota</taxon>
        <taxon>Metazoa</taxon>
        <taxon>Spiralia</taxon>
        <taxon>Lophotrochozoa</taxon>
        <taxon>Platyhelminthes</taxon>
        <taxon>Trematoda</taxon>
        <taxon>Digenea</taxon>
        <taxon>Plagiorchiida</taxon>
        <taxon>Echinostomata</taxon>
        <taxon>Echinostomatoidea</taxon>
        <taxon>Echinostomatidae</taxon>
        <taxon>Echinostoma</taxon>
    </lineage>
</organism>
<gene>
    <name evidence="2" type="ORF">ECPE_LOCUS17480</name>
</gene>
<evidence type="ECO:0000313" key="3">
    <source>
        <dbReference type="Proteomes" id="UP000272942"/>
    </source>
</evidence>
<dbReference type="AlphaFoldDB" id="A0A183BE45"/>
<feature type="region of interest" description="Disordered" evidence="1">
    <location>
        <begin position="68"/>
        <end position="110"/>
    </location>
</feature>
<protein>
    <submittedName>
        <fullName evidence="4">Homeobox protein Meis2</fullName>
    </submittedName>
</protein>
<sequence length="110" mass="11172">MIPGGGLSDLDYADCITLLSEHSSPATVRMVSNSGPPLPMPMRVPPGHLVQQIVDEEGILTHVILSLYPGPGQPPPPVPPSASQTGPPGSAALNPIAQTNGLVTQGPGIV</sequence>
<dbReference type="WBParaSite" id="ECPE_0001752501-mRNA-1">
    <property type="protein sequence ID" value="ECPE_0001752501-mRNA-1"/>
    <property type="gene ID" value="ECPE_0001752501"/>
</dbReference>
<feature type="compositionally biased region" description="Pro residues" evidence="1">
    <location>
        <begin position="71"/>
        <end position="80"/>
    </location>
</feature>
<accession>A0A183BE45</accession>
<dbReference type="Proteomes" id="UP000272942">
    <property type="component" value="Unassembled WGS sequence"/>
</dbReference>
<name>A0A183BE45_9TREM</name>
<reference evidence="4" key="1">
    <citation type="submission" date="2016-06" db="UniProtKB">
        <authorList>
            <consortium name="WormBaseParasite"/>
        </authorList>
    </citation>
    <scope>IDENTIFICATION</scope>
</reference>
<reference evidence="2 3" key="2">
    <citation type="submission" date="2018-11" db="EMBL/GenBank/DDBJ databases">
        <authorList>
            <consortium name="Pathogen Informatics"/>
        </authorList>
    </citation>
    <scope>NUCLEOTIDE SEQUENCE [LARGE SCALE GENOMIC DNA]</scope>
    <source>
        <strain evidence="2 3">Egypt</strain>
    </source>
</reference>
<evidence type="ECO:0000256" key="1">
    <source>
        <dbReference type="SAM" id="MobiDB-lite"/>
    </source>
</evidence>
<evidence type="ECO:0000313" key="2">
    <source>
        <dbReference type="EMBL" id="VDP94774.1"/>
    </source>
</evidence>
<dbReference type="OrthoDB" id="6288582at2759"/>
<dbReference type="EMBL" id="UZAN01069538">
    <property type="protein sequence ID" value="VDP94774.1"/>
    <property type="molecule type" value="Genomic_DNA"/>
</dbReference>
<keyword evidence="3" id="KW-1185">Reference proteome</keyword>